<evidence type="ECO:0008006" key="4">
    <source>
        <dbReference type="Google" id="ProtNLM"/>
    </source>
</evidence>
<dbReference type="Proteomes" id="UP001183615">
    <property type="component" value="Unassembled WGS sequence"/>
</dbReference>
<evidence type="ECO:0000313" key="3">
    <source>
        <dbReference type="Proteomes" id="UP001183615"/>
    </source>
</evidence>
<organism evidence="2 3">
    <name type="scientific">Streptomyces johnsoniae</name>
    <dbReference type="NCBI Taxonomy" id="3075532"/>
    <lineage>
        <taxon>Bacteria</taxon>
        <taxon>Bacillati</taxon>
        <taxon>Actinomycetota</taxon>
        <taxon>Actinomycetes</taxon>
        <taxon>Kitasatosporales</taxon>
        <taxon>Streptomycetaceae</taxon>
        <taxon>Streptomyces</taxon>
    </lineage>
</organism>
<name>A0ABU2RZN5_9ACTN</name>
<proteinExistence type="predicted"/>
<evidence type="ECO:0000256" key="1">
    <source>
        <dbReference type="SAM" id="SignalP"/>
    </source>
</evidence>
<comment type="caution">
    <text evidence="2">The sequence shown here is derived from an EMBL/GenBank/DDBJ whole genome shotgun (WGS) entry which is preliminary data.</text>
</comment>
<accession>A0ABU2RZN5</accession>
<keyword evidence="3" id="KW-1185">Reference proteome</keyword>
<feature type="chain" id="PRO_5046196067" description="DUF3558 domain-containing protein" evidence="1">
    <location>
        <begin position="24"/>
        <end position="201"/>
    </location>
</feature>
<gene>
    <name evidence="2" type="ORF">RM779_01410</name>
</gene>
<protein>
    <recommendedName>
        <fullName evidence="4">DUF3558 domain-containing protein</fullName>
    </recommendedName>
</protein>
<reference evidence="3" key="1">
    <citation type="submission" date="2023-07" db="EMBL/GenBank/DDBJ databases">
        <title>30 novel species of actinomycetes from the DSMZ collection.</title>
        <authorList>
            <person name="Nouioui I."/>
        </authorList>
    </citation>
    <scope>NUCLEOTIDE SEQUENCE [LARGE SCALE GENOMIC DNA]</scope>
    <source>
        <strain evidence="3">DSM 41886</strain>
    </source>
</reference>
<keyword evidence="1" id="KW-0732">Signal</keyword>
<dbReference type="RefSeq" id="WP_311614897.1">
    <property type="nucleotide sequence ID" value="NZ_JAVREV010000001.1"/>
</dbReference>
<sequence>MGMRVKGPLLLALVAVLAGTSCSGESDSESIDYAIPEDLCDIAVDEREFAPLFPPGREVAVENRLEDRSDDLDYVQPFGECVVSVDGTTALFIDAMSASDGGVDEGAQAYVEDFLRDAEYDPADAEWVPSPLGELLVWRDFATMYVPCAASPALDFTGLNVSIRLDWPGPFDDYSEQLSEAIQPFAEEFIARQMPGTCDPA</sequence>
<feature type="signal peptide" evidence="1">
    <location>
        <begin position="1"/>
        <end position="23"/>
    </location>
</feature>
<dbReference type="PROSITE" id="PS51257">
    <property type="entry name" value="PROKAR_LIPOPROTEIN"/>
    <property type="match status" value="1"/>
</dbReference>
<dbReference type="EMBL" id="JAVREV010000001">
    <property type="protein sequence ID" value="MDT0441260.1"/>
    <property type="molecule type" value="Genomic_DNA"/>
</dbReference>
<evidence type="ECO:0000313" key="2">
    <source>
        <dbReference type="EMBL" id="MDT0441260.1"/>
    </source>
</evidence>